<name>A0ABX1VGX6_9PLAN</name>
<dbReference type="EMBL" id="WTPX01000142">
    <property type="protein sequence ID" value="NNJ27340.1"/>
    <property type="molecule type" value="Genomic_DNA"/>
</dbReference>
<dbReference type="SUPFAM" id="SSF52768">
    <property type="entry name" value="Arginase/deacetylase"/>
    <property type="match status" value="1"/>
</dbReference>
<accession>A0ABX1VGX6</accession>
<evidence type="ECO:0000256" key="2">
    <source>
        <dbReference type="ARBA" id="ARBA00022801"/>
    </source>
</evidence>
<keyword evidence="2" id="KW-0378">Hydrolase</keyword>
<evidence type="ECO:0000256" key="1">
    <source>
        <dbReference type="ARBA" id="ARBA00005947"/>
    </source>
</evidence>
<dbReference type="Proteomes" id="UP000609651">
    <property type="component" value="Unassembled WGS sequence"/>
</dbReference>
<dbReference type="InterPro" id="IPR044150">
    <property type="entry name" value="HDAC_classIV"/>
</dbReference>
<protein>
    <recommendedName>
        <fullName evidence="3">Histone deacetylase domain-containing protein</fullName>
    </recommendedName>
</protein>
<proteinExistence type="inferred from homology"/>
<sequence>MLYHTDTFALPLPDGHRFPMAKYTLLRERVAAWLADAAPGGLELKLPPAATNEQLLRVHAADYLRRMRTGDLTRQEVNRLGFPWSKALVERSRRSVGATIAACGDAVAGLHAGRPFAANLAGGTHHAFADHGEGFCLFNDAVAAVRDLRSRGLIERAAIVDCDVHQGNGTARLCEDDPLTFTLSLHGARNYPGRKETSDLDVPLSDGTGNAAYLAALAEALGELDRRFSPDLVIYVAGADPYEQDRLGRLRLSTAGLLERDRTVYRWANDRRLPVAAVMAGGYAPDVEAIAEIHFGTVRSGFEEIGGARRPS</sequence>
<organism evidence="4 5">
    <name type="scientific">Alienimonas chondri</name>
    <dbReference type="NCBI Taxonomy" id="2681879"/>
    <lineage>
        <taxon>Bacteria</taxon>
        <taxon>Pseudomonadati</taxon>
        <taxon>Planctomycetota</taxon>
        <taxon>Planctomycetia</taxon>
        <taxon>Planctomycetales</taxon>
        <taxon>Planctomycetaceae</taxon>
        <taxon>Alienimonas</taxon>
    </lineage>
</organism>
<dbReference type="CDD" id="cd09993">
    <property type="entry name" value="HDAC_classIV"/>
    <property type="match status" value="1"/>
</dbReference>
<evidence type="ECO:0000313" key="4">
    <source>
        <dbReference type="EMBL" id="NNJ27340.1"/>
    </source>
</evidence>
<dbReference type="PANTHER" id="PTHR10625">
    <property type="entry name" value="HISTONE DEACETYLASE HDAC1-RELATED"/>
    <property type="match status" value="1"/>
</dbReference>
<dbReference type="InterPro" id="IPR023696">
    <property type="entry name" value="Ureohydrolase_dom_sf"/>
</dbReference>
<dbReference type="InterPro" id="IPR023801">
    <property type="entry name" value="His_deacetylse_dom"/>
</dbReference>
<feature type="domain" description="Histone deacetylase" evidence="3">
    <location>
        <begin position="45"/>
        <end position="287"/>
    </location>
</feature>
<dbReference type="InterPro" id="IPR000286">
    <property type="entry name" value="HDACs"/>
</dbReference>
<keyword evidence="5" id="KW-1185">Reference proteome</keyword>
<dbReference type="Pfam" id="PF00850">
    <property type="entry name" value="Hist_deacetyl"/>
    <property type="match status" value="1"/>
</dbReference>
<dbReference type="PANTHER" id="PTHR10625:SF19">
    <property type="entry name" value="HISTONE DEACETYLASE 12"/>
    <property type="match status" value="1"/>
</dbReference>
<dbReference type="PRINTS" id="PR01270">
    <property type="entry name" value="HDASUPER"/>
</dbReference>
<comment type="similarity">
    <text evidence="1">Belongs to the histone deacetylase family.</text>
</comment>
<dbReference type="Gene3D" id="3.40.800.20">
    <property type="entry name" value="Histone deacetylase domain"/>
    <property type="match status" value="1"/>
</dbReference>
<dbReference type="InterPro" id="IPR037138">
    <property type="entry name" value="His_deacetylse_dom_sf"/>
</dbReference>
<evidence type="ECO:0000313" key="5">
    <source>
        <dbReference type="Proteomes" id="UP000609651"/>
    </source>
</evidence>
<reference evidence="4 5" key="1">
    <citation type="journal article" date="2020" name="Syst. Appl. Microbiol.">
        <title>Alienimonas chondri sp. nov., a novel planctomycete isolated from the biofilm of the red alga Chondrus crispus.</title>
        <authorList>
            <person name="Vitorino I."/>
            <person name="Albuquerque L."/>
            <person name="Wiegand S."/>
            <person name="Kallscheuer N."/>
            <person name="da Costa M.S."/>
            <person name="Lobo-da-Cunha A."/>
            <person name="Jogler C."/>
            <person name="Lage O.M."/>
        </authorList>
    </citation>
    <scope>NUCLEOTIDE SEQUENCE [LARGE SCALE GENOMIC DNA]</scope>
    <source>
        <strain evidence="4 5">LzC2</strain>
    </source>
</reference>
<gene>
    <name evidence="4" type="ORF">LzC2_34420</name>
</gene>
<evidence type="ECO:0000259" key="3">
    <source>
        <dbReference type="Pfam" id="PF00850"/>
    </source>
</evidence>
<comment type="caution">
    <text evidence="4">The sequence shown here is derived from an EMBL/GenBank/DDBJ whole genome shotgun (WGS) entry which is preliminary data.</text>
</comment>